<name>A0ACC0ZTT4_9ROSI</name>
<proteinExistence type="predicted"/>
<protein>
    <submittedName>
        <fullName evidence="1">Uncharacterized protein</fullName>
    </submittedName>
</protein>
<comment type="caution">
    <text evidence="1">The sequence shown here is derived from an EMBL/GenBank/DDBJ whole genome shotgun (WGS) entry which is preliminary data.</text>
</comment>
<accession>A0ACC0ZTT4</accession>
<gene>
    <name evidence="1" type="ORF">Patl1_34207</name>
</gene>
<dbReference type="Proteomes" id="UP001164250">
    <property type="component" value="Chromosome 15"/>
</dbReference>
<evidence type="ECO:0000313" key="2">
    <source>
        <dbReference type="Proteomes" id="UP001164250"/>
    </source>
</evidence>
<sequence length="303" mass="33829">MARNKKIQIGINVRPSRARALMSSYTPPPPKVVDGWQPETEDQSQGFSSSSGGASFGIIMGGLIVLVIVLLVIVWLIFGRKQRLRDKARNRKGESLQHRPQEQIPAASEFLQHRPQEQIPAASEVQQHRPQEQIPAASEVQQHRPQEQIPAASEFPQHRPQEQIPTASEVQQHRPQEQIPAASEVQQHRPQEQIPAANFGLARSISVDKTHTSTEAKGTFGYMDPDYVISGNKLNEKADVYSFGMLLLELITGCLPTKKIQPSDSENLAQKVHILSHKLQSVRNRVIEVTPLEVLQKGCSQKL</sequence>
<reference evidence="2" key="1">
    <citation type="journal article" date="2023" name="G3 (Bethesda)">
        <title>Genome assembly and association tests identify interacting loci associated with vigor, precocity, and sex in interspecific pistachio rootstocks.</title>
        <authorList>
            <person name="Palmer W."/>
            <person name="Jacygrad E."/>
            <person name="Sagayaradj S."/>
            <person name="Cavanaugh K."/>
            <person name="Han R."/>
            <person name="Bertier L."/>
            <person name="Beede B."/>
            <person name="Kafkas S."/>
            <person name="Golino D."/>
            <person name="Preece J."/>
            <person name="Michelmore R."/>
        </authorList>
    </citation>
    <scope>NUCLEOTIDE SEQUENCE [LARGE SCALE GENOMIC DNA]</scope>
</reference>
<dbReference type="EMBL" id="CM047910">
    <property type="protein sequence ID" value="KAJ0075623.1"/>
    <property type="molecule type" value="Genomic_DNA"/>
</dbReference>
<keyword evidence="2" id="KW-1185">Reference proteome</keyword>
<evidence type="ECO:0000313" key="1">
    <source>
        <dbReference type="EMBL" id="KAJ0075623.1"/>
    </source>
</evidence>
<organism evidence="1 2">
    <name type="scientific">Pistacia atlantica</name>
    <dbReference type="NCBI Taxonomy" id="434234"/>
    <lineage>
        <taxon>Eukaryota</taxon>
        <taxon>Viridiplantae</taxon>
        <taxon>Streptophyta</taxon>
        <taxon>Embryophyta</taxon>
        <taxon>Tracheophyta</taxon>
        <taxon>Spermatophyta</taxon>
        <taxon>Magnoliopsida</taxon>
        <taxon>eudicotyledons</taxon>
        <taxon>Gunneridae</taxon>
        <taxon>Pentapetalae</taxon>
        <taxon>rosids</taxon>
        <taxon>malvids</taxon>
        <taxon>Sapindales</taxon>
        <taxon>Anacardiaceae</taxon>
        <taxon>Pistacia</taxon>
    </lineage>
</organism>